<reference evidence="1 2" key="1">
    <citation type="submission" date="2016-09" db="EMBL/GenBank/DDBJ databases">
        <title>The draft genome of Dichanthelium oligosanthes: A C3 panicoid grass species.</title>
        <authorList>
            <person name="Studer A.J."/>
            <person name="Schnable J.C."/>
            <person name="Brutnell T.P."/>
        </authorList>
    </citation>
    <scope>NUCLEOTIDE SEQUENCE [LARGE SCALE GENOMIC DNA]</scope>
    <source>
        <strain evidence="2">cv. Kellogg 1175</strain>
        <tissue evidence="1">Leaf</tissue>
    </source>
</reference>
<dbReference type="Proteomes" id="UP000095767">
    <property type="component" value="Unassembled WGS sequence"/>
</dbReference>
<dbReference type="AlphaFoldDB" id="A0A1E5V7Y0"/>
<comment type="caution">
    <text evidence="1">The sequence shown here is derived from an EMBL/GenBank/DDBJ whole genome shotgun (WGS) entry which is preliminary data.</text>
</comment>
<accession>A0A1E5V7Y0</accession>
<keyword evidence="2" id="KW-1185">Reference proteome</keyword>
<gene>
    <name evidence="1" type="ORF">BAE44_0017824</name>
</gene>
<name>A0A1E5V7Y0_9POAL</name>
<dbReference type="STRING" id="888268.A0A1E5V7Y0"/>
<evidence type="ECO:0008006" key="3">
    <source>
        <dbReference type="Google" id="ProtNLM"/>
    </source>
</evidence>
<proteinExistence type="predicted"/>
<evidence type="ECO:0000313" key="2">
    <source>
        <dbReference type="Proteomes" id="UP000095767"/>
    </source>
</evidence>
<dbReference type="EMBL" id="LWDX02048612">
    <property type="protein sequence ID" value="OEL21157.1"/>
    <property type="molecule type" value="Genomic_DNA"/>
</dbReference>
<dbReference type="PANTHER" id="PTHR31111">
    <property type="entry name" value="BNAA05G37150D PROTEIN-RELATED"/>
    <property type="match status" value="1"/>
</dbReference>
<organism evidence="1 2">
    <name type="scientific">Dichanthelium oligosanthes</name>
    <dbReference type="NCBI Taxonomy" id="888268"/>
    <lineage>
        <taxon>Eukaryota</taxon>
        <taxon>Viridiplantae</taxon>
        <taxon>Streptophyta</taxon>
        <taxon>Embryophyta</taxon>
        <taxon>Tracheophyta</taxon>
        <taxon>Spermatophyta</taxon>
        <taxon>Magnoliopsida</taxon>
        <taxon>Liliopsida</taxon>
        <taxon>Poales</taxon>
        <taxon>Poaceae</taxon>
        <taxon>PACMAD clade</taxon>
        <taxon>Panicoideae</taxon>
        <taxon>Panicodae</taxon>
        <taxon>Paniceae</taxon>
        <taxon>Dichantheliinae</taxon>
        <taxon>Dichanthelium</taxon>
    </lineage>
</organism>
<evidence type="ECO:0000313" key="1">
    <source>
        <dbReference type="EMBL" id="OEL21157.1"/>
    </source>
</evidence>
<sequence length="185" mass="20884">MPRKMAFLDYRASVAFGRVASTGDYKLLQLNYKPYEQLCEVFTHGGSGDARWRGKKTSPIDVDMRPLSRVAVDGIVYFFLDQDIDVVGQDVRPKGIASFDLLTEEWRTILQGPVPIQIEEDPADYANLSLTTLYGSLVLVHCILNAKMDLWFLMEFEKGLCVKQHTVHANLSVQHDSRTSLGDTK</sequence>
<dbReference type="OrthoDB" id="582285at2759"/>
<dbReference type="PANTHER" id="PTHR31111:SF133">
    <property type="entry name" value="OS07G0196600 PROTEIN"/>
    <property type="match status" value="1"/>
</dbReference>
<protein>
    <recommendedName>
        <fullName evidence="3">F-box associated domain-containing protein</fullName>
    </recommendedName>
</protein>